<dbReference type="OrthoDB" id="1916282at2759"/>
<sequence>MGNCSYKGFDACLDPIRVMTPSGQVLEFNSAKPVSEVLQNFPGHGVFRRDQLLSPLDHRELLVGGKLYYLFPLASDEKDQNMKEKASSGLEPVRVSGVAEVEPVRMSTSAVALQLVTKNLSDGSGFEVLPAPRKGVWKVKLVINTKQLEDILSEEVNTEALIEQMRIAAASSMTVGPRRSKGYWGINLKPIFCNVMNKMVVDDCSSPKSVSPLLQQQTK</sequence>
<dbReference type="InterPro" id="IPR025322">
    <property type="entry name" value="PADRE_dom"/>
</dbReference>
<evidence type="ECO:0000313" key="1">
    <source>
        <dbReference type="EMBL" id="PWA64553.1"/>
    </source>
</evidence>
<dbReference type="EMBL" id="PKPP01004399">
    <property type="protein sequence ID" value="PWA64553.1"/>
    <property type="molecule type" value="Genomic_DNA"/>
</dbReference>
<reference evidence="1 2" key="1">
    <citation type="journal article" date="2018" name="Mol. Plant">
        <title>The genome of Artemisia annua provides insight into the evolution of Asteraceae family and artemisinin biosynthesis.</title>
        <authorList>
            <person name="Shen Q."/>
            <person name="Zhang L."/>
            <person name="Liao Z."/>
            <person name="Wang S."/>
            <person name="Yan T."/>
            <person name="Shi P."/>
            <person name="Liu M."/>
            <person name="Fu X."/>
            <person name="Pan Q."/>
            <person name="Wang Y."/>
            <person name="Lv Z."/>
            <person name="Lu X."/>
            <person name="Zhang F."/>
            <person name="Jiang W."/>
            <person name="Ma Y."/>
            <person name="Chen M."/>
            <person name="Hao X."/>
            <person name="Li L."/>
            <person name="Tang Y."/>
            <person name="Lv G."/>
            <person name="Zhou Y."/>
            <person name="Sun X."/>
            <person name="Brodelius P.E."/>
            <person name="Rose J.K.C."/>
            <person name="Tang K."/>
        </authorList>
    </citation>
    <scope>NUCLEOTIDE SEQUENCE [LARGE SCALE GENOMIC DNA]</scope>
    <source>
        <strain evidence="2">cv. Huhao1</strain>
        <tissue evidence="1">Leaf</tissue>
    </source>
</reference>
<evidence type="ECO:0000313" key="2">
    <source>
        <dbReference type="Proteomes" id="UP000245207"/>
    </source>
</evidence>
<dbReference type="PANTHER" id="PTHR33148:SF33">
    <property type="entry name" value="DUF4228 DOMAIN PROTEIN"/>
    <property type="match status" value="1"/>
</dbReference>
<dbReference type="Pfam" id="PF14009">
    <property type="entry name" value="PADRE"/>
    <property type="match status" value="1"/>
</dbReference>
<dbReference type="Proteomes" id="UP000245207">
    <property type="component" value="Unassembled WGS sequence"/>
</dbReference>
<dbReference type="PANTHER" id="PTHR33148">
    <property type="entry name" value="PLASTID MOVEMENT IMPAIRED PROTEIN-RELATED"/>
    <property type="match status" value="1"/>
</dbReference>
<keyword evidence="2" id="KW-1185">Reference proteome</keyword>
<organism evidence="1 2">
    <name type="scientific">Artemisia annua</name>
    <name type="common">Sweet wormwood</name>
    <dbReference type="NCBI Taxonomy" id="35608"/>
    <lineage>
        <taxon>Eukaryota</taxon>
        <taxon>Viridiplantae</taxon>
        <taxon>Streptophyta</taxon>
        <taxon>Embryophyta</taxon>
        <taxon>Tracheophyta</taxon>
        <taxon>Spermatophyta</taxon>
        <taxon>Magnoliopsida</taxon>
        <taxon>eudicotyledons</taxon>
        <taxon>Gunneridae</taxon>
        <taxon>Pentapetalae</taxon>
        <taxon>asterids</taxon>
        <taxon>campanulids</taxon>
        <taxon>Asterales</taxon>
        <taxon>Asteraceae</taxon>
        <taxon>Asteroideae</taxon>
        <taxon>Anthemideae</taxon>
        <taxon>Artemisiinae</taxon>
        <taxon>Artemisia</taxon>
    </lineage>
</organism>
<dbReference type="AlphaFoldDB" id="A0A2U1MTG5"/>
<proteinExistence type="predicted"/>
<protein>
    <submittedName>
        <fullName evidence="1">Uncharacterized protein</fullName>
    </submittedName>
</protein>
<name>A0A2U1MTG5_ARTAN</name>
<comment type="caution">
    <text evidence="1">The sequence shown here is derived from an EMBL/GenBank/DDBJ whole genome shotgun (WGS) entry which is preliminary data.</text>
</comment>
<accession>A0A2U1MTG5</accession>
<gene>
    <name evidence="1" type="ORF">CTI12_AA343550</name>
</gene>